<dbReference type="PANTHER" id="PTHR31161">
    <property type="entry name" value="PROTEIN GRAVITROPIC IN THE LIGHT 1"/>
    <property type="match status" value="1"/>
</dbReference>
<dbReference type="GO" id="GO:0009639">
    <property type="term" value="P:response to red or far red light"/>
    <property type="evidence" value="ECO:0007669"/>
    <property type="project" value="InterPro"/>
</dbReference>
<evidence type="ECO:0000259" key="1">
    <source>
        <dbReference type="Pfam" id="PF04859"/>
    </source>
</evidence>
<dbReference type="Proteomes" id="UP000436088">
    <property type="component" value="Unassembled WGS sequence"/>
</dbReference>
<comment type="caution">
    <text evidence="2">The sequence shown here is derived from an EMBL/GenBank/DDBJ whole genome shotgun (WGS) entry which is preliminary data.</text>
</comment>
<dbReference type="InterPro" id="IPR006943">
    <property type="entry name" value="DUF641_pln"/>
</dbReference>
<evidence type="ECO:0000313" key="2">
    <source>
        <dbReference type="EMBL" id="KAE8721272.1"/>
    </source>
</evidence>
<dbReference type="GO" id="GO:0009959">
    <property type="term" value="P:negative gravitropism"/>
    <property type="evidence" value="ECO:0007669"/>
    <property type="project" value="InterPro"/>
</dbReference>
<name>A0A6A3C287_HIBSY</name>
<feature type="domain" description="DUF641" evidence="1">
    <location>
        <begin position="98"/>
        <end position="202"/>
    </location>
</feature>
<reference evidence="2" key="1">
    <citation type="submission" date="2019-09" db="EMBL/GenBank/DDBJ databases">
        <title>Draft genome information of white flower Hibiscus syriacus.</title>
        <authorList>
            <person name="Kim Y.-M."/>
        </authorList>
    </citation>
    <scope>NUCLEOTIDE SEQUENCE [LARGE SCALE GENOMIC DNA]</scope>
    <source>
        <strain evidence="2">YM2019G1</strain>
    </source>
</reference>
<keyword evidence="3" id="KW-1185">Reference proteome</keyword>
<dbReference type="EMBL" id="VEPZ02000636">
    <property type="protein sequence ID" value="KAE8721272.1"/>
    <property type="molecule type" value="Genomic_DNA"/>
</dbReference>
<dbReference type="InterPro" id="IPR040225">
    <property type="entry name" value="GIL1-like"/>
</dbReference>
<gene>
    <name evidence="2" type="ORF">F3Y22_tig00016563pilonHSYRG00101</name>
</gene>
<protein>
    <submittedName>
        <fullName evidence="2">Hexaprenyldihydroxybenzoate methyltransferase</fullName>
    </submittedName>
</protein>
<keyword evidence="2" id="KW-0808">Transferase</keyword>
<accession>A0A6A3C287</accession>
<dbReference type="AlphaFoldDB" id="A0A6A3C287"/>
<dbReference type="GO" id="GO:0032259">
    <property type="term" value="P:methylation"/>
    <property type="evidence" value="ECO:0007669"/>
    <property type="project" value="UniProtKB-KW"/>
</dbReference>
<dbReference type="GO" id="GO:0008168">
    <property type="term" value="F:methyltransferase activity"/>
    <property type="evidence" value="ECO:0007669"/>
    <property type="project" value="UniProtKB-KW"/>
</dbReference>
<proteinExistence type="predicted"/>
<sequence>MDPTFEPKAVFIRSKSCNNTASTINHINVNNDNNGIDHSHKSKLARTFHKVINLKSSTKFSSNNGIGICVFPSHNKFECYNSNPDQKISSRGNPKQKVVLEALVAKIFASVTAIKAAYAELQMAQNPYNNGVVQAADEAIVEELRTLSELKRKFLKRELDLSPQITLMLAEIQEQQSLMKTYEITIKNWNPTLKQKFREIDDQGNGVSELGSRCSAKAIEPVLFSLNKITGPSISTLYKKMKKKEMKVNKKNERKYWHFRFKSNGIKHRHFRFKSNGRRHRHFRFKSNGMRHRKKSILLFYAIHEEDKRLQDREKAGPNVRTVHRKISVSTWMSSLNSARIVLQPKPFLEAYYLGSLLDTSSQISLLCENRVGLRLDWSRPVKEKSRKDTWPSTLVKKAVTFIEFWYRLFTLTTLCSASSCEEPKRSMDLATKAESRFPADSRSLRGSKVNSTIPEASSTFHWNKNHKILASKHIIGRLIKQWGNIGITMAGM</sequence>
<dbReference type="Pfam" id="PF04859">
    <property type="entry name" value="DUF641"/>
    <property type="match status" value="1"/>
</dbReference>
<organism evidence="2 3">
    <name type="scientific">Hibiscus syriacus</name>
    <name type="common">Rose of Sharon</name>
    <dbReference type="NCBI Taxonomy" id="106335"/>
    <lineage>
        <taxon>Eukaryota</taxon>
        <taxon>Viridiplantae</taxon>
        <taxon>Streptophyta</taxon>
        <taxon>Embryophyta</taxon>
        <taxon>Tracheophyta</taxon>
        <taxon>Spermatophyta</taxon>
        <taxon>Magnoliopsida</taxon>
        <taxon>eudicotyledons</taxon>
        <taxon>Gunneridae</taxon>
        <taxon>Pentapetalae</taxon>
        <taxon>rosids</taxon>
        <taxon>malvids</taxon>
        <taxon>Malvales</taxon>
        <taxon>Malvaceae</taxon>
        <taxon>Malvoideae</taxon>
        <taxon>Hibiscus</taxon>
    </lineage>
</organism>
<keyword evidence="2" id="KW-0489">Methyltransferase</keyword>
<evidence type="ECO:0000313" key="3">
    <source>
        <dbReference type="Proteomes" id="UP000436088"/>
    </source>
</evidence>